<evidence type="ECO:0000256" key="2">
    <source>
        <dbReference type="PROSITE-ProRule" id="PRU00335"/>
    </source>
</evidence>
<evidence type="ECO:0000313" key="4">
    <source>
        <dbReference type="EMBL" id="SER86950.1"/>
    </source>
</evidence>
<dbReference type="RefSeq" id="WP_092652080.1">
    <property type="nucleotide sequence ID" value="NZ_FOHA01000008.1"/>
</dbReference>
<keyword evidence="1 2" id="KW-0238">DNA-binding</keyword>
<feature type="DNA-binding region" description="H-T-H motif" evidence="2">
    <location>
        <begin position="32"/>
        <end position="51"/>
    </location>
</feature>
<dbReference type="PRINTS" id="PR00455">
    <property type="entry name" value="HTHTETR"/>
</dbReference>
<reference evidence="4 5" key="1">
    <citation type="submission" date="2016-10" db="EMBL/GenBank/DDBJ databases">
        <authorList>
            <person name="de Groot N.N."/>
        </authorList>
    </citation>
    <scope>NUCLEOTIDE SEQUENCE [LARGE SCALE GENOMIC DNA]</scope>
    <source>
        <strain evidence="4 5">DSM 13760</strain>
    </source>
</reference>
<dbReference type="PANTHER" id="PTHR43479:SF11">
    <property type="entry name" value="ACREF_ENVCD OPERON REPRESSOR-RELATED"/>
    <property type="match status" value="1"/>
</dbReference>
<evidence type="ECO:0000259" key="3">
    <source>
        <dbReference type="PROSITE" id="PS50977"/>
    </source>
</evidence>
<dbReference type="PANTHER" id="PTHR43479">
    <property type="entry name" value="ACREF/ENVCD OPERON REPRESSOR-RELATED"/>
    <property type="match status" value="1"/>
</dbReference>
<gene>
    <name evidence="4" type="ORF">SAMN04488559_10884</name>
</gene>
<dbReference type="InterPro" id="IPR009057">
    <property type="entry name" value="Homeodomain-like_sf"/>
</dbReference>
<keyword evidence="5" id="KW-1185">Reference proteome</keyword>
<dbReference type="OrthoDB" id="9780939at2"/>
<dbReference type="SUPFAM" id="SSF48498">
    <property type="entry name" value="Tetracyclin repressor-like, C-terminal domain"/>
    <property type="match status" value="1"/>
</dbReference>
<dbReference type="SUPFAM" id="SSF46689">
    <property type="entry name" value="Homeodomain-like"/>
    <property type="match status" value="1"/>
</dbReference>
<sequence>MGKREEQKLERRQQILDVSLNYFVTRGYHGTTIRDIAKEVNMSVGLMFHYFESKEVLYTELLKYAAQGSSFTQQMSFENQTPLTIFSKISEMIFDSFTTYPQSTNYFLLVKQALSATYLTEEMQEIIKSMNAINAFVPLIEAGQQLGEIKDGEPLALSMAFYSAIQGIAESLVCFPDLPIPKAEWIVAILKK</sequence>
<accession>A0A1H9SPM0</accession>
<organism evidence="4 5">
    <name type="scientific">Isobaculum melis</name>
    <dbReference type="NCBI Taxonomy" id="142588"/>
    <lineage>
        <taxon>Bacteria</taxon>
        <taxon>Bacillati</taxon>
        <taxon>Bacillota</taxon>
        <taxon>Bacilli</taxon>
        <taxon>Lactobacillales</taxon>
        <taxon>Carnobacteriaceae</taxon>
        <taxon>Isobaculum</taxon>
    </lineage>
</organism>
<evidence type="ECO:0000256" key="1">
    <source>
        <dbReference type="ARBA" id="ARBA00023125"/>
    </source>
</evidence>
<dbReference type="InterPro" id="IPR001647">
    <property type="entry name" value="HTH_TetR"/>
</dbReference>
<evidence type="ECO:0000313" key="5">
    <source>
        <dbReference type="Proteomes" id="UP000198948"/>
    </source>
</evidence>
<dbReference type="STRING" id="142588.SAMN04488559_10884"/>
<dbReference type="InterPro" id="IPR050624">
    <property type="entry name" value="HTH-type_Tx_Regulator"/>
</dbReference>
<name>A0A1H9SPM0_9LACT</name>
<dbReference type="EMBL" id="FOHA01000008">
    <property type="protein sequence ID" value="SER86950.1"/>
    <property type="molecule type" value="Genomic_DNA"/>
</dbReference>
<dbReference type="Pfam" id="PF00440">
    <property type="entry name" value="TetR_N"/>
    <property type="match status" value="1"/>
</dbReference>
<dbReference type="Proteomes" id="UP000198948">
    <property type="component" value="Unassembled WGS sequence"/>
</dbReference>
<proteinExistence type="predicted"/>
<dbReference type="InterPro" id="IPR036271">
    <property type="entry name" value="Tet_transcr_reg_TetR-rel_C_sf"/>
</dbReference>
<dbReference type="GO" id="GO:0003677">
    <property type="term" value="F:DNA binding"/>
    <property type="evidence" value="ECO:0007669"/>
    <property type="project" value="UniProtKB-UniRule"/>
</dbReference>
<dbReference type="AlphaFoldDB" id="A0A1H9SPM0"/>
<dbReference type="PROSITE" id="PS50977">
    <property type="entry name" value="HTH_TETR_2"/>
    <property type="match status" value="1"/>
</dbReference>
<protein>
    <submittedName>
        <fullName evidence="4">DNA-binding transcriptional regulator, AcrR family</fullName>
    </submittedName>
</protein>
<dbReference type="Gene3D" id="1.10.357.10">
    <property type="entry name" value="Tetracycline Repressor, domain 2"/>
    <property type="match status" value="1"/>
</dbReference>
<feature type="domain" description="HTH tetR-type" evidence="3">
    <location>
        <begin position="9"/>
        <end position="69"/>
    </location>
</feature>